<organism evidence="3 4">
    <name type="scientific">Sulfurospirillum multivorans (strain DM 12446 / JCM 15788 / NBRC 109480)</name>
    <dbReference type="NCBI Taxonomy" id="1150621"/>
    <lineage>
        <taxon>Bacteria</taxon>
        <taxon>Pseudomonadati</taxon>
        <taxon>Campylobacterota</taxon>
        <taxon>Epsilonproteobacteria</taxon>
        <taxon>Campylobacterales</taxon>
        <taxon>Sulfurospirillaceae</taxon>
        <taxon>Sulfurospirillum</taxon>
    </lineage>
</organism>
<dbReference type="Pfam" id="PF00534">
    <property type="entry name" value="Glycos_transf_1"/>
    <property type="match status" value="1"/>
</dbReference>
<dbReference type="AlphaFoldDB" id="A0AA86ANQ8"/>
<evidence type="ECO:0000256" key="1">
    <source>
        <dbReference type="ARBA" id="ARBA00022679"/>
    </source>
</evidence>
<protein>
    <submittedName>
        <fullName evidence="3">Glycosyltransferase</fullName>
    </submittedName>
</protein>
<dbReference type="GO" id="GO:0016757">
    <property type="term" value="F:glycosyltransferase activity"/>
    <property type="evidence" value="ECO:0007669"/>
    <property type="project" value="InterPro"/>
</dbReference>
<dbReference type="GO" id="GO:0009103">
    <property type="term" value="P:lipopolysaccharide biosynthetic process"/>
    <property type="evidence" value="ECO:0007669"/>
    <property type="project" value="TreeGrafter"/>
</dbReference>
<accession>A0AA86ANQ8</accession>
<dbReference type="PANTHER" id="PTHR46401:SF2">
    <property type="entry name" value="GLYCOSYLTRANSFERASE WBBK-RELATED"/>
    <property type="match status" value="1"/>
</dbReference>
<reference evidence="3 4" key="1">
    <citation type="journal article" date="2014" name="Environ. Microbiol.">
        <title>Insights into organohalide respiration and the versatile catabolism of Sulfurospirillum multivorans gained from comparative genomics and physiological studies.</title>
        <authorList>
            <person name="Goris T."/>
            <person name="Schubert T."/>
            <person name="Gadkari J."/>
            <person name="Wubet T."/>
            <person name="Tarkka M."/>
            <person name="Buscot F."/>
            <person name="Adrian L."/>
            <person name="Diekert G."/>
        </authorList>
    </citation>
    <scope>NUCLEOTIDE SEQUENCE [LARGE SCALE GENOMIC DNA]</scope>
    <source>
        <strain evidence="4">DM 12446 / JCM 15788 / NBRC 109480</strain>
    </source>
</reference>
<feature type="domain" description="Glycosyl transferase family 1" evidence="2">
    <location>
        <begin position="136"/>
        <end position="298"/>
    </location>
</feature>
<evidence type="ECO:0000259" key="2">
    <source>
        <dbReference type="Pfam" id="PF00534"/>
    </source>
</evidence>
<keyword evidence="1" id="KW-0808">Transferase</keyword>
<dbReference type="Gene3D" id="3.40.50.2000">
    <property type="entry name" value="Glycogen Phosphorylase B"/>
    <property type="match status" value="1"/>
</dbReference>
<gene>
    <name evidence="3" type="ORF">SMUL_2494</name>
</gene>
<sequence>MLHYLFRHNKDYSRFNIIKHLLKDVTCKNDIFMLLPFSKNQFFKHFFKRNRIVNDFFISNYDTYVYDREKISKYNPRAWWKYLQDWVNFKFSKYLLSDTQAHFDYWQKLFGTFKGEHFVLPVLADTSLYYPAKDPRIDEPKRILFYGSFIPLHGIDIILKAFALLEKEQISFQAQVIGKGQMFAAMKALHENLHLCNVEMNGLFMNEQALVDEIRKADIVLGIFGHSQKAFSVIPNKAYQALACQKALITMTTPTMYEFFNDHEILMCPNTPEALAEAMKTLINDTALLQQYQTNGYQAFNMLYEQTQKRFAHFIHTIDQSLDS</sequence>
<dbReference type="PANTHER" id="PTHR46401">
    <property type="entry name" value="GLYCOSYLTRANSFERASE WBBK-RELATED"/>
    <property type="match status" value="1"/>
</dbReference>
<dbReference type="EMBL" id="CP007201">
    <property type="protein sequence ID" value="AHJ13739.1"/>
    <property type="molecule type" value="Genomic_DNA"/>
</dbReference>
<evidence type="ECO:0000313" key="4">
    <source>
        <dbReference type="Proteomes" id="UP000019322"/>
    </source>
</evidence>
<dbReference type="InterPro" id="IPR001296">
    <property type="entry name" value="Glyco_trans_1"/>
</dbReference>
<dbReference type="RefSeq" id="WP_025345581.1">
    <property type="nucleotide sequence ID" value="NZ_CP007201.1"/>
</dbReference>
<evidence type="ECO:0000313" key="3">
    <source>
        <dbReference type="EMBL" id="AHJ13739.1"/>
    </source>
</evidence>
<dbReference type="SUPFAM" id="SSF53756">
    <property type="entry name" value="UDP-Glycosyltransferase/glycogen phosphorylase"/>
    <property type="match status" value="1"/>
</dbReference>
<proteinExistence type="predicted"/>
<name>A0AA86ANQ8_SULMK</name>
<dbReference type="KEGG" id="smul:SMUL_2494"/>
<dbReference type="Proteomes" id="UP000019322">
    <property type="component" value="Chromosome"/>
</dbReference>